<dbReference type="PROSITE" id="PS51257">
    <property type="entry name" value="PROKAR_LIPOPROTEIN"/>
    <property type="match status" value="1"/>
</dbReference>
<evidence type="ECO:0000256" key="1">
    <source>
        <dbReference type="SAM" id="SignalP"/>
    </source>
</evidence>
<evidence type="ECO:0000313" key="2">
    <source>
        <dbReference type="EMBL" id="KAH3844495.1"/>
    </source>
</evidence>
<dbReference type="AlphaFoldDB" id="A0A9D4KRK7"/>
<feature type="chain" id="PRO_5038410923" description="Saposin B-type domain-containing protein" evidence="1">
    <location>
        <begin position="19"/>
        <end position="252"/>
    </location>
</feature>
<organism evidence="2 3">
    <name type="scientific">Dreissena polymorpha</name>
    <name type="common">Zebra mussel</name>
    <name type="synonym">Mytilus polymorpha</name>
    <dbReference type="NCBI Taxonomy" id="45954"/>
    <lineage>
        <taxon>Eukaryota</taxon>
        <taxon>Metazoa</taxon>
        <taxon>Spiralia</taxon>
        <taxon>Lophotrochozoa</taxon>
        <taxon>Mollusca</taxon>
        <taxon>Bivalvia</taxon>
        <taxon>Autobranchia</taxon>
        <taxon>Heteroconchia</taxon>
        <taxon>Euheterodonta</taxon>
        <taxon>Imparidentia</taxon>
        <taxon>Neoheterodontei</taxon>
        <taxon>Myida</taxon>
        <taxon>Dreissenoidea</taxon>
        <taxon>Dreissenidae</taxon>
        <taxon>Dreissena</taxon>
    </lineage>
</organism>
<dbReference type="EMBL" id="JAIWYP010000003">
    <property type="protein sequence ID" value="KAH3844495.1"/>
    <property type="molecule type" value="Genomic_DNA"/>
</dbReference>
<evidence type="ECO:0000313" key="3">
    <source>
        <dbReference type="Proteomes" id="UP000828390"/>
    </source>
</evidence>
<protein>
    <recommendedName>
        <fullName evidence="4">Saposin B-type domain-containing protein</fullName>
    </recommendedName>
</protein>
<reference evidence="2" key="2">
    <citation type="submission" date="2020-11" db="EMBL/GenBank/DDBJ databases">
        <authorList>
            <person name="McCartney M.A."/>
            <person name="Auch B."/>
            <person name="Kono T."/>
            <person name="Mallez S."/>
            <person name="Becker A."/>
            <person name="Gohl D.M."/>
            <person name="Silverstein K.A.T."/>
            <person name="Koren S."/>
            <person name="Bechman K.B."/>
            <person name="Herman A."/>
            <person name="Abrahante J.E."/>
            <person name="Garbe J."/>
        </authorList>
    </citation>
    <scope>NUCLEOTIDE SEQUENCE</scope>
    <source>
        <strain evidence="2">Duluth1</strain>
        <tissue evidence="2">Whole animal</tissue>
    </source>
</reference>
<dbReference type="OrthoDB" id="17754at2759"/>
<comment type="caution">
    <text evidence="2">The sequence shown here is derived from an EMBL/GenBank/DDBJ whole genome shotgun (WGS) entry which is preliminary data.</text>
</comment>
<feature type="signal peptide" evidence="1">
    <location>
        <begin position="1"/>
        <end position="18"/>
    </location>
</feature>
<gene>
    <name evidence="2" type="ORF">DPMN_086753</name>
</gene>
<evidence type="ECO:0008006" key="4">
    <source>
        <dbReference type="Google" id="ProtNLM"/>
    </source>
</evidence>
<reference evidence="2" key="1">
    <citation type="journal article" date="2019" name="bioRxiv">
        <title>The Genome of the Zebra Mussel, Dreissena polymorpha: A Resource for Invasive Species Research.</title>
        <authorList>
            <person name="McCartney M.A."/>
            <person name="Auch B."/>
            <person name="Kono T."/>
            <person name="Mallez S."/>
            <person name="Zhang Y."/>
            <person name="Obille A."/>
            <person name="Becker A."/>
            <person name="Abrahante J.E."/>
            <person name="Garbe J."/>
            <person name="Badalamenti J.P."/>
            <person name="Herman A."/>
            <person name="Mangelson H."/>
            <person name="Liachko I."/>
            <person name="Sullivan S."/>
            <person name="Sone E.D."/>
            <person name="Koren S."/>
            <person name="Silverstein K.A.T."/>
            <person name="Beckman K.B."/>
            <person name="Gohl D.M."/>
        </authorList>
    </citation>
    <scope>NUCLEOTIDE SEQUENCE</scope>
    <source>
        <strain evidence="2">Duluth1</strain>
        <tissue evidence="2">Whole animal</tissue>
    </source>
</reference>
<dbReference type="Proteomes" id="UP000828390">
    <property type="component" value="Unassembled WGS sequence"/>
</dbReference>
<accession>A0A9D4KRK7</accession>
<sequence>MKVLSVVSAALLVSCVCSLRVPRLKPVLSLTSLTTVKGTPEECKTCIEFAGQSISTLLNAILQEEVDACGDLCQILVDKTGKKALGAVCTILCDIVGIKEFINAINKADFDPIYLCELIPVCPINDNGDATFTMLEVTPKKGPQGEFDIGFEFVSKNGTGTGELAIDIATVDGIPVGDAFLNMESPPGTYPGTIKLDAEPNPDCDPTQGPCENWQPGQYIVTLAICNGECGSKHPHSKVYDTKKTTFEITDN</sequence>
<name>A0A9D4KRK7_DREPO</name>
<proteinExistence type="predicted"/>
<keyword evidence="3" id="KW-1185">Reference proteome</keyword>
<keyword evidence="1" id="KW-0732">Signal</keyword>